<keyword evidence="2" id="KW-1185">Reference proteome</keyword>
<gene>
    <name evidence="1" type="ORF">CAUJ_LOCUS5680</name>
</gene>
<proteinExistence type="predicted"/>
<name>A0A8S1H2L9_9PELO</name>
<dbReference type="GO" id="GO:0004623">
    <property type="term" value="F:phospholipase A2 activity"/>
    <property type="evidence" value="ECO:0007669"/>
    <property type="project" value="InterPro"/>
</dbReference>
<dbReference type="GO" id="GO:0006644">
    <property type="term" value="P:phospholipid metabolic process"/>
    <property type="evidence" value="ECO:0007669"/>
    <property type="project" value="InterPro"/>
</dbReference>
<protein>
    <recommendedName>
        <fullName evidence="3">Phospholipase A(2)</fullName>
    </recommendedName>
</protein>
<sequence length="160" mass="18169">MLFLPNSRGFNWKFCRPANASNHEVQNNYYGCSRNNNYYSSFHHPIYKCTLGVAKYSPNVLLLRDVVNGCCYVHDACYDAQNGQKLCDDNFCNCLELATRPSTACHNESSPVFCDLVRTFGDDAYLNSGPNATIIVDEEKNDAEKDYDYETAVKKNLTLF</sequence>
<dbReference type="InterPro" id="IPR036444">
    <property type="entry name" value="PLipase_A2_dom_sf"/>
</dbReference>
<dbReference type="AlphaFoldDB" id="A0A8S1H2L9"/>
<organism evidence="1 2">
    <name type="scientific">Caenorhabditis auriculariae</name>
    <dbReference type="NCBI Taxonomy" id="2777116"/>
    <lineage>
        <taxon>Eukaryota</taxon>
        <taxon>Metazoa</taxon>
        <taxon>Ecdysozoa</taxon>
        <taxon>Nematoda</taxon>
        <taxon>Chromadorea</taxon>
        <taxon>Rhabditida</taxon>
        <taxon>Rhabditina</taxon>
        <taxon>Rhabditomorpha</taxon>
        <taxon>Rhabditoidea</taxon>
        <taxon>Rhabditidae</taxon>
        <taxon>Peloderinae</taxon>
        <taxon>Caenorhabditis</taxon>
    </lineage>
</organism>
<dbReference type="OrthoDB" id="5781547at2759"/>
<comment type="caution">
    <text evidence="1">The sequence shown here is derived from an EMBL/GenBank/DDBJ whole genome shotgun (WGS) entry which is preliminary data.</text>
</comment>
<evidence type="ECO:0000313" key="1">
    <source>
        <dbReference type="EMBL" id="CAD6189761.1"/>
    </source>
</evidence>
<dbReference type="PANTHER" id="PTHR34228:SF3">
    <property type="entry name" value="PHOSPHOLIPASE A2-LIKE PROTEIN Y52B11A.8"/>
    <property type="match status" value="1"/>
</dbReference>
<reference evidence="1" key="1">
    <citation type="submission" date="2020-10" db="EMBL/GenBank/DDBJ databases">
        <authorList>
            <person name="Kikuchi T."/>
        </authorList>
    </citation>
    <scope>NUCLEOTIDE SEQUENCE</scope>
    <source>
        <strain evidence="1">NKZ352</strain>
    </source>
</reference>
<dbReference type="SUPFAM" id="SSF48619">
    <property type="entry name" value="Phospholipase A2, PLA2"/>
    <property type="match status" value="1"/>
</dbReference>
<dbReference type="Proteomes" id="UP000835052">
    <property type="component" value="Unassembled WGS sequence"/>
</dbReference>
<dbReference type="InterPro" id="IPR053322">
    <property type="entry name" value="PLA2-like"/>
</dbReference>
<dbReference type="GO" id="GO:0050482">
    <property type="term" value="P:arachidonate secretion"/>
    <property type="evidence" value="ECO:0007669"/>
    <property type="project" value="InterPro"/>
</dbReference>
<dbReference type="EMBL" id="CAJGYM010000012">
    <property type="protein sequence ID" value="CAD6189761.1"/>
    <property type="molecule type" value="Genomic_DNA"/>
</dbReference>
<evidence type="ECO:0008006" key="3">
    <source>
        <dbReference type="Google" id="ProtNLM"/>
    </source>
</evidence>
<dbReference type="PANTHER" id="PTHR34228">
    <property type="entry name" value="PROTEIN CBG09474-RELATED"/>
    <property type="match status" value="1"/>
</dbReference>
<accession>A0A8S1H2L9</accession>
<evidence type="ECO:0000313" key="2">
    <source>
        <dbReference type="Proteomes" id="UP000835052"/>
    </source>
</evidence>